<name>A0AAE0MEC9_9PEZI</name>
<sequence length="550" mass="58913">MPLHYDDATVDDLISAVLAGLPSVPTDGSPSTMEEQGGMRYPPDLFGHPVTGYDAELPTVPSDNPGVDNDGLEPGEIASSPSNMTPFPRYLDASNAPGGVKAVLTATAGREPKPPSIKPSQQHRLPPGPSPEQGTPQDRLKTLVLKTAQPTPPTGTQTAATGPDTRYPIPVMAGEYRGQGGSNQGSGNQAPAIHASRVALISRDRSNMAATKPPRVAQAGNVPTTSAVLQQRRAQKPEMAGMGSSSSPARAPHMSSPARASYMSPTALVSLWCQENHFNPEWRVVQTDTGRYCCDVILKDRLVKGKASFESQGDAKYSTARRALRLMEGWLRPPSFGKVNLTGPPPSSPTVRENPPATKQENNGVEMVHRSRRKTPMACHAERATIIANANADAGRDNIVAHNDSSLIDMVAKNLGVSLPGRARSNPETARAFLEGVAIGSGLLGASIAGHMSQAARSGTRGRLERSRSPVQKQRSDNERYRTRSPTGARARVTSPPQYINFLGRPSSDRYRPVETTVDQRGRTTIEQVLSRGPSGQTWDHGGFYKQHGF</sequence>
<feature type="region of interest" description="Disordered" evidence="1">
    <location>
        <begin position="236"/>
        <end position="258"/>
    </location>
</feature>
<organism evidence="2 3">
    <name type="scientific">Apodospora peruviana</name>
    <dbReference type="NCBI Taxonomy" id="516989"/>
    <lineage>
        <taxon>Eukaryota</taxon>
        <taxon>Fungi</taxon>
        <taxon>Dikarya</taxon>
        <taxon>Ascomycota</taxon>
        <taxon>Pezizomycotina</taxon>
        <taxon>Sordariomycetes</taxon>
        <taxon>Sordariomycetidae</taxon>
        <taxon>Sordariales</taxon>
        <taxon>Lasiosphaeriaceae</taxon>
        <taxon>Apodospora</taxon>
    </lineage>
</organism>
<evidence type="ECO:0000256" key="1">
    <source>
        <dbReference type="SAM" id="MobiDB-lite"/>
    </source>
</evidence>
<dbReference type="EMBL" id="JAUEDM010000001">
    <property type="protein sequence ID" value="KAK3329105.1"/>
    <property type="molecule type" value="Genomic_DNA"/>
</dbReference>
<feature type="region of interest" description="Disordered" evidence="1">
    <location>
        <begin position="60"/>
        <end position="93"/>
    </location>
</feature>
<feature type="compositionally biased region" description="Basic and acidic residues" evidence="1">
    <location>
        <begin position="462"/>
        <end position="482"/>
    </location>
</feature>
<feature type="region of interest" description="Disordered" evidence="1">
    <location>
        <begin position="337"/>
        <end position="368"/>
    </location>
</feature>
<comment type="caution">
    <text evidence="2">The sequence shown here is derived from an EMBL/GenBank/DDBJ whole genome shotgun (WGS) entry which is preliminary data.</text>
</comment>
<gene>
    <name evidence="2" type="ORF">B0H66DRAFT_526498</name>
</gene>
<keyword evidence="3" id="KW-1185">Reference proteome</keyword>
<evidence type="ECO:0000313" key="3">
    <source>
        <dbReference type="Proteomes" id="UP001283341"/>
    </source>
</evidence>
<protein>
    <submittedName>
        <fullName evidence="2">Uncharacterized protein</fullName>
    </submittedName>
</protein>
<feature type="region of interest" description="Disordered" evidence="1">
    <location>
        <begin position="454"/>
        <end position="495"/>
    </location>
</feature>
<dbReference type="Proteomes" id="UP001283341">
    <property type="component" value="Unassembled WGS sequence"/>
</dbReference>
<feature type="region of interest" description="Disordered" evidence="1">
    <location>
        <begin position="531"/>
        <end position="550"/>
    </location>
</feature>
<proteinExistence type="predicted"/>
<reference evidence="2" key="2">
    <citation type="submission" date="2023-06" db="EMBL/GenBank/DDBJ databases">
        <authorList>
            <consortium name="Lawrence Berkeley National Laboratory"/>
            <person name="Haridas S."/>
            <person name="Hensen N."/>
            <person name="Bonometti L."/>
            <person name="Westerberg I."/>
            <person name="Brannstrom I.O."/>
            <person name="Guillou S."/>
            <person name="Cros-Aarteil S."/>
            <person name="Calhoun S."/>
            <person name="Kuo A."/>
            <person name="Mondo S."/>
            <person name="Pangilinan J."/>
            <person name="Riley R."/>
            <person name="Labutti K."/>
            <person name="Andreopoulos B."/>
            <person name="Lipzen A."/>
            <person name="Chen C."/>
            <person name="Yanf M."/>
            <person name="Daum C."/>
            <person name="Ng V."/>
            <person name="Clum A."/>
            <person name="Steindorff A."/>
            <person name="Ohm R."/>
            <person name="Martin F."/>
            <person name="Silar P."/>
            <person name="Natvig D."/>
            <person name="Lalanne C."/>
            <person name="Gautier V."/>
            <person name="Ament-Velasquez S.L."/>
            <person name="Kruys A."/>
            <person name="Hutchinson M.I."/>
            <person name="Powell A.J."/>
            <person name="Barry K."/>
            <person name="Miller A.N."/>
            <person name="Grigoriev I.V."/>
            <person name="Debuchy R."/>
            <person name="Gladieux P."/>
            <person name="Thoren M.H."/>
            <person name="Johannesson H."/>
        </authorList>
    </citation>
    <scope>NUCLEOTIDE SEQUENCE</scope>
    <source>
        <strain evidence="2">CBS 118394</strain>
    </source>
</reference>
<evidence type="ECO:0000313" key="2">
    <source>
        <dbReference type="EMBL" id="KAK3329105.1"/>
    </source>
</evidence>
<accession>A0AAE0MEC9</accession>
<reference evidence="2" key="1">
    <citation type="journal article" date="2023" name="Mol. Phylogenet. Evol.">
        <title>Genome-scale phylogeny and comparative genomics of the fungal order Sordariales.</title>
        <authorList>
            <person name="Hensen N."/>
            <person name="Bonometti L."/>
            <person name="Westerberg I."/>
            <person name="Brannstrom I.O."/>
            <person name="Guillou S."/>
            <person name="Cros-Aarteil S."/>
            <person name="Calhoun S."/>
            <person name="Haridas S."/>
            <person name="Kuo A."/>
            <person name="Mondo S."/>
            <person name="Pangilinan J."/>
            <person name="Riley R."/>
            <person name="LaButti K."/>
            <person name="Andreopoulos B."/>
            <person name="Lipzen A."/>
            <person name="Chen C."/>
            <person name="Yan M."/>
            <person name="Daum C."/>
            <person name="Ng V."/>
            <person name="Clum A."/>
            <person name="Steindorff A."/>
            <person name="Ohm R.A."/>
            <person name="Martin F."/>
            <person name="Silar P."/>
            <person name="Natvig D.O."/>
            <person name="Lalanne C."/>
            <person name="Gautier V."/>
            <person name="Ament-Velasquez S.L."/>
            <person name="Kruys A."/>
            <person name="Hutchinson M.I."/>
            <person name="Powell A.J."/>
            <person name="Barry K."/>
            <person name="Miller A.N."/>
            <person name="Grigoriev I.V."/>
            <person name="Debuchy R."/>
            <person name="Gladieux P."/>
            <person name="Hiltunen Thoren M."/>
            <person name="Johannesson H."/>
        </authorList>
    </citation>
    <scope>NUCLEOTIDE SEQUENCE</scope>
    <source>
        <strain evidence="2">CBS 118394</strain>
    </source>
</reference>
<feature type="region of interest" description="Disordered" evidence="1">
    <location>
        <begin position="109"/>
        <end position="137"/>
    </location>
</feature>
<dbReference type="AlphaFoldDB" id="A0AAE0MEC9"/>